<accession>A0A0A8XS89</accession>
<proteinExistence type="predicted"/>
<name>A0A0A8XS89_ARUDO</name>
<protein>
    <submittedName>
        <fullName evidence="2">Uncharacterized protein</fullName>
    </submittedName>
</protein>
<reference evidence="2" key="2">
    <citation type="journal article" date="2015" name="Data Brief">
        <title>Shoot transcriptome of the giant reed, Arundo donax.</title>
        <authorList>
            <person name="Barrero R.A."/>
            <person name="Guerrero F.D."/>
            <person name="Moolhuijzen P."/>
            <person name="Goolsby J.A."/>
            <person name="Tidwell J."/>
            <person name="Bellgard S.E."/>
            <person name="Bellgard M.I."/>
        </authorList>
    </citation>
    <scope>NUCLEOTIDE SEQUENCE</scope>
    <source>
        <tissue evidence="2">Shoot tissue taken approximately 20 cm above the soil surface</tissue>
    </source>
</reference>
<feature type="region of interest" description="Disordered" evidence="1">
    <location>
        <begin position="1"/>
        <end position="34"/>
    </location>
</feature>
<dbReference type="EMBL" id="GBRH01282302">
    <property type="protein sequence ID" value="JAD15593.1"/>
    <property type="molecule type" value="Transcribed_RNA"/>
</dbReference>
<evidence type="ECO:0000256" key="1">
    <source>
        <dbReference type="SAM" id="MobiDB-lite"/>
    </source>
</evidence>
<feature type="compositionally biased region" description="Pro residues" evidence="1">
    <location>
        <begin position="16"/>
        <end position="34"/>
    </location>
</feature>
<evidence type="ECO:0000313" key="2">
    <source>
        <dbReference type="EMBL" id="JAD15593.1"/>
    </source>
</evidence>
<organism evidence="2">
    <name type="scientific">Arundo donax</name>
    <name type="common">Giant reed</name>
    <name type="synonym">Donax arundinaceus</name>
    <dbReference type="NCBI Taxonomy" id="35708"/>
    <lineage>
        <taxon>Eukaryota</taxon>
        <taxon>Viridiplantae</taxon>
        <taxon>Streptophyta</taxon>
        <taxon>Embryophyta</taxon>
        <taxon>Tracheophyta</taxon>
        <taxon>Spermatophyta</taxon>
        <taxon>Magnoliopsida</taxon>
        <taxon>Liliopsida</taxon>
        <taxon>Poales</taxon>
        <taxon>Poaceae</taxon>
        <taxon>PACMAD clade</taxon>
        <taxon>Arundinoideae</taxon>
        <taxon>Arundineae</taxon>
        <taxon>Arundo</taxon>
    </lineage>
</organism>
<dbReference type="AlphaFoldDB" id="A0A0A8XS89"/>
<sequence>MKSPFSCKQHSYETPFPQPKDPIPPPPAPTRIES</sequence>
<reference evidence="2" key="1">
    <citation type="submission" date="2014-09" db="EMBL/GenBank/DDBJ databases">
        <authorList>
            <person name="Magalhaes I.L.F."/>
            <person name="Oliveira U."/>
            <person name="Santos F.R."/>
            <person name="Vidigal T.H.D.A."/>
            <person name="Brescovit A.D."/>
            <person name="Santos A.J."/>
        </authorList>
    </citation>
    <scope>NUCLEOTIDE SEQUENCE</scope>
    <source>
        <tissue evidence="2">Shoot tissue taken approximately 20 cm above the soil surface</tissue>
    </source>
</reference>